<keyword evidence="1" id="KW-0812">Transmembrane</keyword>
<feature type="transmembrane region" description="Helical" evidence="1">
    <location>
        <begin position="72"/>
        <end position="93"/>
    </location>
</feature>
<dbReference type="GeneID" id="80801440"/>
<keyword evidence="1" id="KW-1133">Transmembrane helix</keyword>
<dbReference type="AlphaFoldDB" id="A0A2A7UVH4"/>
<evidence type="ECO:0000313" key="2">
    <source>
        <dbReference type="EMBL" id="PEH89315.1"/>
    </source>
</evidence>
<evidence type="ECO:0000256" key="1">
    <source>
        <dbReference type="SAM" id="Phobius"/>
    </source>
</evidence>
<evidence type="ECO:0008006" key="4">
    <source>
        <dbReference type="Google" id="ProtNLM"/>
    </source>
</evidence>
<comment type="caution">
    <text evidence="2">The sequence shown here is derived from an EMBL/GenBank/DDBJ whole genome shotgun (WGS) entry which is preliminary data.</text>
</comment>
<dbReference type="EMBL" id="PDEA01000001">
    <property type="protein sequence ID" value="PEH89315.1"/>
    <property type="molecule type" value="Genomic_DNA"/>
</dbReference>
<proteinExistence type="predicted"/>
<sequence>MSLALTARPGFSMLSRVLAAALGGYAVASAVAVLLAAVLPVARAEAVLAGIQWSFVVYVVAAIWAFSPVSLARVWGVLLATVALLVLVSWVCARAGTGG</sequence>
<evidence type="ECO:0000313" key="3">
    <source>
        <dbReference type="Proteomes" id="UP000220246"/>
    </source>
</evidence>
<feature type="transmembrane region" description="Helical" evidence="1">
    <location>
        <begin position="17"/>
        <end position="39"/>
    </location>
</feature>
<accession>A0A2A7UVH4</accession>
<dbReference type="STRING" id="1219032.GCA_001515545_01184"/>
<dbReference type="Proteomes" id="UP000220246">
    <property type="component" value="Unassembled WGS sequence"/>
</dbReference>
<feature type="transmembrane region" description="Helical" evidence="1">
    <location>
        <begin position="46"/>
        <end position="66"/>
    </location>
</feature>
<keyword evidence="1" id="KW-0472">Membrane</keyword>
<organism evidence="2 3">
    <name type="scientific">Comamonas terrigena</name>
    <dbReference type="NCBI Taxonomy" id="32013"/>
    <lineage>
        <taxon>Bacteria</taxon>
        <taxon>Pseudomonadati</taxon>
        <taxon>Pseudomonadota</taxon>
        <taxon>Betaproteobacteria</taxon>
        <taxon>Burkholderiales</taxon>
        <taxon>Comamonadaceae</taxon>
        <taxon>Comamonas</taxon>
    </lineage>
</organism>
<protein>
    <recommendedName>
        <fullName evidence="4">DUF3649 domain-containing protein</fullName>
    </recommendedName>
</protein>
<keyword evidence="3" id="KW-1185">Reference proteome</keyword>
<name>A0A2A7UVH4_COMTR</name>
<gene>
    <name evidence="2" type="ORF">CRM82_12540</name>
</gene>
<reference evidence="3" key="1">
    <citation type="submission" date="2017-09" db="EMBL/GenBank/DDBJ databases">
        <title>FDA dAtabase for Regulatory Grade micrObial Sequences (FDA-ARGOS): Supporting development and validation of Infectious Disease Dx tests.</title>
        <authorList>
            <person name="Minogue T."/>
            <person name="Wolcott M."/>
            <person name="Wasieloski L."/>
            <person name="Aguilar W."/>
            <person name="Moore D."/>
            <person name="Tallon L."/>
            <person name="Sadzewicz L."/>
            <person name="Ott S."/>
            <person name="Zhao X."/>
            <person name="Nagaraj S."/>
            <person name="Vavikolanu K."/>
            <person name="Aluvathingal J."/>
            <person name="Nadendla S."/>
            <person name="Sichtig H."/>
        </authorList>
    </citation>
    <scope>NUCLEOTIDE SEQUENCE [LARGE SCALE GENOMIC DNA]</scope>
    <source>
        <strain evidence="3">FDAARGOS_394</strain>
    </source>
</reference>
<dbReference type="RefSeq" id="WP_066534377.1">
    <property type="nucleotide sequence ID" value="NZ_PDEA01000001.1"/>
</dbReference>